<accession>A0A7W9GKZ7</accession>
<comment type="cofactor">
    <cofactor evidence="1">
        <name>FAD</name>
        <dbReference type="ChEBI" id="CHEBI:57692"/>
    </cofactor>
</comment>
<dbReference type="InterPro" id="IPR050416">
    <property type="entry name" value="FAD-linked_Oxidoreductase"/>
</dbReference>
<dbReference type="EMBL" id="JACHMM010000001">
    <property type="protein sequence ID" value="MBB5785763.1"/>
    <property type="molecule type" value="Genomic_DNA"/>
</dbReference>
<reference evidence="7 8" key="1">
    <citation type="submission" date="2020-08" db="EMBL/GenBank/DDBJ databases">
        <title>Sequencing the genomes of 1000 actinobacteria strains.</title>
        <authorList>
            <person name="Klenk H.-P."/>
        </authorList>
    </citation>
    <scope>NUCLEOTIDE SEQUENCE [LARGE SCALE GENOMIC DNA]</scope>
    <source>
        <strain evidence="7 8">DSM 102122</strain>
    </source>
</reference>
<dbReference type="PANTHER" id="PTHR42973:SF39">
    <property type="entry name" value="FAD-BINDING PCMH-TYPE DOMAIN-CONTAINING PROTEIN"/>
    <property type="match status" value="1"/>
</dbReference>
<evidence type="ECO:0000313" key="8">
    <source>
        <dbReference type="Proteomes" id="UP000542813"/>
    </source>
</evidence>
<organism evidence="7 8">
    <name type="scientific">Jiangella mangrovi</name>
    <dbReference type="NCBI Taxonomy" id="1524084"/>
    <lineage>
        <taxon>Bacteria</taxon>
        <taxon>Bacillati</taxon>
        <taxon>Actinomycetota</taxon>
        <taxon>Actinomycetes</taxon>
        <taxon>Jiangellales</taxon>
        <taxon>Jiangellaceae</taxon>
        <taxon>Jiangella</taxon>
    </lineage>
</organism>
<dbReference type="Gene3D" id="3.30.465.10">
    <property type="match status" value="1"/>
</dbReference>
<comment type="similarity">
    <text evidence="2">Belongs to the oxygen-dependent FAD-linked oxidoreductase family.</text>
</comment>
<dbReference type="InterPro" id="IPR006093">
    <property type="entry name" value="Oxy_OxRdtase_FAD_BS"/>
</dbReference>
<dbReference type="InterPro" id="IPR016167">
    <property type="entry name" value="FAD-bd_PCMH_sub1"/>
</dbReference>
<protein>
    <submittedName>
        <fullName evidence="7">FAD/FMN-containing dehydrogenase</fullName>
    </submittedName>
</protein>
<dbReference type="PROSITE" id="PS00862">
    <property type="entry name" value="OX2_COVAL_FAD"/>
    <property type="match status" value="1"/>
</dbReference>
<dbReference type="GO" id="GO:0016491">
    <property type="term" value="F:oxidoreductase activity"/>
    <property type="evidence" value="ECO:0007669"/>
    <property type="project" value="UniProtKB-KW"/>
</dbReference>
<keyword evidence="4" id="KW-0274">FAD</keyword>
<dbReference type="Pfam" id="PF08031">
    <property type="entry name" value="BBE"/>
    <property type="match status" value="1"/>
</dbReference>
<keyword evidence="3" id="KW-0285">Flavoprotein</keyword>
<keyword evidence="5" id="KW-0560">Oxidoreductase</keyword>
<dbReference type="Pfam" id="PF01565">
    <property type="entry name" value="FAD_binding_4"/>
    <property type="match status" value="1"/>
</dbReference>
<dbReference type="InterPro" id="IPR016166">
    <property type="entry name" value="FAD-bd_PCMH"/>
</dbReference>
<dbReference type="InterPro" id="IPR006094">
    <property type="entry name" value="Oxid_FAD_bind_N"/>
</dbReference>
<dbReference type="InterPro" id="IPR036318">
    <property type="entry name" value="FAD-bd_PCMH-like_sf"/>
</dbReference>
<keyword evidence="8" id="KW-1185">Reference proteome</keyword>
<comment type="caution">
    <text evidence="7">The sequence shown here is derived from an EMBL/GenBank/DDBJ whole genome shotgun (WGS) entry which is preliminary data.</text>
</comment>
<dbReference type="SUPFAM" id="SSF56176">
    <property type="entry name" value="FAD-binding/transporter-associated domain-like"/>
    <property type="match status" value="1"/>
</dbReference>
<evidence type="ECO:0000256" key="5">
    <source>
        <dbReference type="ARBA" id="ARBA00023002"/>
    </source>
</evidence>
<evidence type="ECO:0000256" key="2">
    <source>
        <dbReference type="ARBA" id="ARBA00005466"/>
    </source>
</evidence>
<feature type="domain" description="FAD-binding PCMH-type" evidence="6">
    <location>
        <begin position="27"/>
        <end position="197"/>
    </location>
</feature>
<evidence type="ECO:0000256" key="1">
    <source>
        <dbReference type="ARBA" id="ARBA00001974"/>
    </source>
</evidence>
<dbReference type="RefSeq" id="WP_184818732.1">
    <property type="nucleotide sequence ID" value="NZ_JACHMM010000001.1"/>
</dbReference>
<proteinExistence type="inferred from homology"/>
<name>A0A7W9GKZ7_9ACTN</name>
<dbReference type="Proteomes" id="UP000542813">
    <property type="component" value="Unassembled WGS sequence"/>
</dbReference>
<evidence type="ECO:0000256" key="4">
    <source>
        <dbReference type="ARBA" id="ARBA00022827"/>
    </source>
</evidence>
<dbReference type="PANTHER" id="PTHR42973">
    <property type="entry name" value="BINDING OXIDOREDUCTASE, PUTATIVE (AFU_ORTHOLOGUE AFUA_1G17690)-RELATED"/>
    <property type="match status" value="1"/>
</dbReference>
<dbReference type="InterPro" id="IPR016169">
    <property type="entry name" value="FAD-bd_PCMH_sub2"/>
</dbReference>
<evidence type="ECO:0000313" key="7">
    <source>
        <dbReference type="EMBL" id="MBB5785763.1"/>
    </source>
</evidence>
<dbReference type="Gene3D" id="3.40.462.20">
    <property type="match status" value="1"/>
</dbReference>
<evidence type="ECO:0000259" key="6">
    <source>
        <dbReference type="PROSITE" id="PS51387"/>
    </source>
</evidence>
<dbReference type="InterPro" id="IPR012951">
    <property type="entry name" value="BBE"/>
</dbReference>
<evidence type="ECO:0000256" key="3">
    <source>
        <dbReference type="ARBA" id="ARBA00022630"/>
    </source>
</evidence>
<dbReference type="Gene3D" id="3.30.43.10">
    <property type="entry name" value="Uridine Diphospho-n-acetylenolpyruvylglucosamine Reductase, domain 2"/>
    <property type="match status" value="1"/>
</dbReference>
<sequence length="436" mass="45394">MIDVDGEVYEPGSPGYDDARRPADVRFAHVRPRLVVRCGSEADVVRAVAHARSTGMPLVPRGGGHCFAGRSSTEGIVLDLGGLDGVSLAAGGVATIGAGARLAGVYDALHRHGRTLPAGCGPTVGIAGLTLGGGIGLLGRRYGLTCDRLVAARVVLADGRVVDCSAESEPDLFWALRGAGGGQFGVVTSLDFATVAEPATTLVAVGKPRAPLADVVEAWQDWAPDAPDELTVDLSVLATPGRPVEVAIGGASLLAEAPTRELLDGFRAAVGADLELRGGVPYSGLKAGLAGRDPLDDVAEGRRIRSEFFTRPLRRTTIDALCAALDLGLRDGDGPRRLAFAAMGGAYDRVPAGATAFAHRGQRFLLEHGAAVSSAWPDVSWAIAHGDGSGRVYPNFPDPELGDDAPLAYHGENLPRLAAVKRRYDPDRMFTFPHSP</sequence>
<dbReference type="AlphaFoldDB" id="A0A7W9GKZ7"/>
<gene>
    <name evidence="7" type="ORF">HD601_000338</name>
</gene>
<dbReference type="GO" id="GO:0071949">
    <property type="term" value="F:FAD binding"/>
    <property type="evidence" value="ECO:0007669"/>
    <property type="project" value="InterPro"/>
</dbReference>
<dbReference type="PROSITE" id="PS51387">
    <property type="entry name" value="FAD_PCMH"/>
    <property type="match status" value="1"/>
</dbReference>